<comment type="similarity">
    <text evidence="3 17">Belongs to the cation transport ATPase (P-type) (TC 3.A.3) family. Type IV subfamily.</text>
</comment>
<gene>
    <name evidence="22" type="ORF">SAMD00023353_10400020</name>
</gene>
<dbReference type="Pfam" id="PF00122">
    <property type="entry name" value="E1-E2_ATPase"/>
    <property type="match status" value="1"/>
</dbReference>
<dbReference type="PRINTS" id="PR00119">
    <property type="entry name" value="CATATPASE"/>
</dbReference>
<dbReference type="NCBIfam" id="TIGR01652">
    <property type="entry name" value="ATPase-Plipid"/>
    <property type="match status" value="2"/>
</dbReference>
<dbReference type="SFLD" id="SFLDG00002">
    <property type="entry name" value="C1.7:_P-type_atpase_like"/>
    <property type="match status" value="1"/>
</dbReference>
<keyword evidence="4 17" id="KW-0812">Transmembrane</keyword>
<evidence type="ECO:0000256" key="5">
    <source>
        <dbReference type="ARBA" id="ARBA00022723"/>
    </source>
</evidence>
<dbReference type="InterPro" id="IPR006539">
    <property type="entry name" value="P-type_ATPase_IV"/>
</dbReference>
<keyword evidence="6 15" id="KW-0547">Nucleotide-binding</keyword>
<feature type="binding site" evidence="16">
    <location>
        <position position="536"/>
    </location>
    <ligand>
        <name>Mg(2+)</name>
        <dbReference type="ChEBI" id="CHEBI:18420"/>
    </ligand>
</feature>
<dbReference type="OrthoDB" id="377733at2759"/>
<feature type="transmembrane region" description="Helical" evidence="17">
    <location>
        <begin position="428"/>
        <end position="450"/>
    </location>
</feature>
<feature type="binding site" evidence="15">
    <location>
        <position position="1098"/>
    </location>
    <ligand>
        <name>ATP</name>
        <dbReference type="ChEBI" id="CHEBI:30616"/>
    </ligand>
</feature>
<feature type="binding site" evidence="15">
    <location>
        <position position="712"/>
    </location>
    <ligand>
        <name>ATP</name>
        <dbReference type="ChEBI" id="CHEBI:30616"/>
    </ligand>
</feature>
<evidence type="ECO:0000259" key="19">
    <source>
        <dbReference type="Pfam" id="PF00122"/>
    </source>
</evidence>
<evidence type="ECO:0000256" key="13">
    <source>
        <dbReference type="ARBA" id="ARBA00049128"/>
    </source>
</evidence>
<feature type="active site" description="4-aspartylphosphate intermediate" evidence="14">
    <location>
        <position position="536"/>
    </location>
</feature>
<dbReference type="InterPro" id="IPR036412">
    <property type="entry name" value="HAD-like_sf"/>
</dbReference>
<accession>A0A1W2TWL6</accession>
<dbReference type="InterPro" id="IPR023298">
    <property type="entry name" value="ATPase_P-typ_TM_dom_sf"/>
</dbReference>
<dbReference type="FunFam" id="3.40.50.1000:FF:000001">
    <property type="entry name" value="Phospholipid-transporting ATPase IC"/>
    <property type="match status" value="1"/>
</dbReference>
<evidence type="ECO:0000256" key="14">
    <source>
        <dbReference type="PIRSR" id="PIRSR606539-1"/>
    </source>
</evidence>
<feature type="binding site" evidence="16">
    <location>
        <position position="538"/>
    </location>
    <ligand>
        <name>Mg(2+)</name>
        <dbReference type="ChEBI" id="CHEBI:18420"/>
    </ligand>
</feature>
<keyword evidence="8 16" id="KW-0460">Magnesium</keyword>
<feature type="binding site" evidence="15">
    <location>
        <position position="538"/>
    </location>
    <ligand>
        <name>ATP</name>
        <dbReference type="ChEBI" id="CHEBI:30616"/>
    </ligand>
</feature>
<dbReference type="GO" id="GO:0005886">
    <property type="term" value="C:plasma membrane"/>
    <property type="evidence" value="ECO:0007669"/>
    <property type="project" value="TreeGrafter"/>
</dbReference>
<evidence type="ECO:0000256" key="1">
    <source>
        <dbReference type="ARBA" id="ARBA00004141"/>
    </source>
</evidence>
<evidence type="ECO:0000256" key="12">
    <source>
        <dbReference type="ARBA" id="ARBA00034036"/>
    </source>
</evidence>
<dbReference type="InterPro" id="IPR032630">
    <property type="entry name" value="P_typ_ATPase_c"/>
</dbReference>
<dbReference type="FunFam" id="3.40.1110.10:FF:000090">
    <property type="entry name" value="Phospholipid-transporting ATPase"/>
    <property type="match status" value="1"/>
</dbReference>
<evidence type="ECO:0000256" key="17">
    <source>
        <dbReference type="RuleBase" id="RU362033"/>
    </source>
</evidence>
<keyword evidence="9 17" id="KW-1278">Translocase</keyword>
<dbReference type="Pfam" id="PF00702">
    <property type="entry name" value="Hydrolase"/>
    <property type="match status" value="1"/>
</dbReference>
<dbReference type="InterPro" id="IPR032631">
    <property type="entry name" value="P-type_ATPase_N"/>
</dbReference>
<feature type="binding site" evidence="15">
    <location>
        <position position="1074"/>
    </location>
    <ligand>
        <name>ATP</name>
        <dbReference type="ChEBI" id="CHEBI:30616"/>
    </ligand>
</feature>
<dbReference type="Proteomes" id="UP000054516">
    <property type="component" value="Unassembled WGS sequence"/>
</dbReference>
<dbReference type="GO" id="GO:0005802">
    <property type="term" value="C:trans-Golgi network"/>
    <property type="evidence" value="ECO:0007669"/>
    <property type="project" value="TreeGrafter"/>
</dbReference>
<evidence type="ECO:0000256" key="4">
    <source>
        <dbReference type="ARBA" id="ARBA00022692"/>
    </source>
</evidence>
<dbReference type="SUPFAM" id="SSF56784">
    <property type="entry name" value="HAD-like"/>
    <property type="match status" value="1"/>
</dbReference>
<feature type="region of interest" description="Disordered" evidence="18">
    <location>
        <begin position="1397"/>
        <end position="1441"/>
    </location>
</feature>
<dbReference type="PROSITE" id="PS00154">
    <property type="entry name" value="ATPASE_E1_E2"/>
    <property type="match status" value="1"/>
</dbReference>
<evidence type="ECO:0000256" key="8">
    <source>
        <dbReference type="ARBA" id="ARBA00022842"/>
    </source>
</evidence>
<dbReference type="SUPFAM" id="SSF81653">
    <property type="entry name" value="Calcium ATPase, transduction domain A"/>
    <property type="match status" value="1"/>
</dbReference>
<feature type="transmembrane region" description="Helical" evidence="17">
    <location>
        <begin position="1352"/>
        <end position="1375"/>
    </location>
</feature>
<feature type="region of interest" description="Disordered" evidence="18">
    <location>
        <begin position="754"/>
        <end position="850"/>
    </location>
</feature>
<feature type="domain" description="P-type ATPase C-terminal" evidence="21">
    <location>
        <begin position="1121"/>
        <end position="1382"/>
    </location>
</feature>
<dbReference type="PANTHER" id="PTHR24092:SF174">
    <property type="entry name" value="PHOSPHOLIPID-TRANSPORTING ATPASE DNF3-RELATED"/>
    <property type="match status" value="1"/>
</dbReference>
<feature type="region of interest" description="Disordered" evidence="18">
    <location>
        <begin position="570"/>
        <end position="613"/>
    </location>
</feature>
<keyword evidence="5 16" id="KW-0479">Metal-binding</keyword>
<feature type="domain" description="P-type ATPase A" evidence="19">
    <location>
        <begin position="270"/>
        <end position="342"/>
    </location>
</feature>
<dbReference type="InterPro" id="IPR001757">
    <property type="entry name" value="P_typ_ATPase"/>
</dbReference>
<dbReference type="GO" id="GO:0016887">
    <property type="term" value="F:ATP hydrolysis activity"/>
    <property type="evidence" value="ECO:0007669"/>
    <property type="project" value="InterPro"/>
</dbReference>
<dbReference type="Pfam" id="PF16212">
    <property type="entry name" value="PhoLip_ATPase_C"/>
    <property type="match status" value="1"/>
</dbReference>
<keyword evidence="23" id="KW-1185">Reference proteome</keyword>
<feature type="binding site" evidence="15">
    <location>
        <position position="1099"/>
    </location>
    <ligand>
        <name>ATP</name>
        <dbReference type="ChEBI" id="CHEBI:30616"/>
    </ligand>
</feature>
<comment type="cofactor">
    <cofactor evidence="16">
        <name>Mg(2+)</name>
        <dbReference type="ChEBI" id="CHEBI:18420"/>
    </cofactor>
</comment>
<dbReference type="Gene3D" id="3.40.50.1000">
    <property type="entry name" value="HAD superfamily/HAD-like"/>
    <property type="match status" value="1"/>
</dbReference>
<dbReference type="SFLD" id="SFLDF00027">
    <property type="entry name" value="p-type_atpase"/>
    <property type="match status" value="1"/>
</dbReference>
<dbReference type="GO" id="GO:0140326">
    <property type="term" value="F:ATPase-coupled intramembrane lipid transporter activity"/>
    <property type="evidence" value="ECO:0007669"/>
    <property type="project" value="UniProtKB-EC"/>
</dbReference>
<dbReference type="Pfam" id="PF16209">
    <property type="entry name" value="PhoLip_ATPase_N"/>
    <property type="match status" value="1"/>
</dbReference>
<dbReference type="GO" id="GO:0032456">
    <property type="term" value="P:endocytic recycling"/>
    <property type="evidence" value="ECO:0007669"/>
    <property type="project" value="TreeGrafter"/>
</dbReference>
<keyword evidence="11 17" id="KW-0472">Membrane</keyword>
<dbReference type="InterPro" id="IPR023214">
    <property type="entry name" value="HAD_sf"/>
</dbReference>
<feature type="region of interest" description="Disordered" evidence="18">
    <location>
        <begin position="14"/>
        <end position="64"/>
    </location>
</feature>
<dbReference type="InterPro" id="IPR044492">
    <property type="entry name" value="P_typ_ATPase_HD_dom"/>
</dbReference>
<dbReference type="Gene3D" id="2.70.150.10">
    <property type="entry name" value="Calcium-transporting ATPase, cytoplasmic transduction domain A"/>
    <property type="match status" value="1"/>
</dbReference>
<evidence type="ECO:0000256" key="10">
    <source>
        <dbReference type="ARBA" id="ARBA00022989"/>
    </source>
</evidence>
<evidence type="ECO:0000256" key="15">
    <source>
        <dbReference type="PIRSR" id="PIRSR606539-2"/>
    </source>
</evidence>
<comment type="subcellular location">
    <subcellularLocation>
        <location evidence="2">Endomembrane system</location>
    </subcellularLocation>
    <subcellularLocation>
        <location evidence="1 17">Membrane</location>
        <topology evidence="1 17">Multi-pass membrane protein</topology>
    </subcellularLocation>
</comment>
<keyword evidence="10 17" id="KW-1133">Transmembrane helix</keyword>
<dbReference type="NCBIfam" id="TIGR01494">
    <property type="entry name" value="ATPase_P-type"/>
    <property type="match status" value="1"/>
</dbReference>
<evidence type="ECO:0000256" key="3">
    <source>
        <dbReference type="ARBA" id="ARBA00008109"/>
    </source>
</evidence>
<dbReference type="InterPro" id="IPR023299">
    <property type="entry name" value="ATPase_P-typ_cyto_dom_N"/>
</dbReference>
<dbReference type="FunFam" id="3.40.50.1000:FF:000014">
    <property type="entry name" value="Phospholipid-transporting ATPase"/>
    <property type="match status" value="1"/>
</dbReference>
<sequence length="1441" mass="158235">MDARDGAPAVVGTTANVHGQRGGGIYGGRNDAASGERRPSWDPRKTESIRQMGTDPGYPLDPLGTTRLRIDRGLGLARTWRGRMKEFGDHQYQKLIIQGLLRRKPLPPSKDGRHIPLDAGAVRNEPLIDERSGKHYKSNSIRSNRYTLLSFLPKQVIFQFGRLANFYFLVIGILQQIPGWSPTGRFTTLGPLLAFIALIMAKEGWDDYRRYLLDREDNLAFVSVIGTGRASAAEQTLGSPGRFIRRLQEKRTQANEGPPTSEPVSERGGETRWIRMKWRDLRVGDIIRLERNERVPADIALLHATGVNSVAYIDTMALDGETNLKSKQPSSLVANRCDTISKLERCTGELVCEDPNADLYQFEGRITINDETVPLTLNEVVFRGSTIRNTQETIGIVINTGEECKIRMNANQYVHTKSPKINRFTNRIVISLVIILLAITAGVSGGYVLWQQQYERKNPFLAHVPVSAPAIIVGTVILINALIPLSLYIVIEFVKVLQAYHLNDIEMYDAATDTPISINTNTILEDLGQVNYIFSDKTGTLTENNMQFRKISVGGTSWLHTMNMTTEEAKEALHKGNEESSTPIDPKTTDASSVEAALPAPGPVGTSSSNATSGTEHMLEYIHQHPDTEFSKQARQFLLCIALCHTCLPETSPDGKITFQAASPDEVALVQAAQDLGYLMIDRPAQAIRLRVSGGTGAPVTETYEILQVIEFSSSRKRMSVVVRTPDGRICVVCKGADNVIMSRLRLADLASRTAGEVGRRARERHSVEAERALQRRLSAATPRTSHHGRRPSFLRSSHSARTSRDLKRMSSGRQEDGEAAAHALPDEKSTYHHQHHHSDDNGDDDDAAADRDGVIDEAVASDEARVFRRCFKHVDDYATEGLRTLLYGYRYVGAAEHAAWEAGFRAAAASLADRRGRTEAAAEALERGLELAGATAIEDRLQGGVPATVDALRRAGVRLWMLTGDKRETAVNIARSADLAKPFSEIYVLDAAATSSRGGGEEEELREELREVMRGVFADVARGLVPHAVLVVDGHTLGVIEGDAGAGGLREMFFELAVRVDSVICCRASPNQKATLVRGVRDADPGCVTLAIGDGANDIAMIQASHVGIGISGREGLQAARVADYGIAQFRFLQRLLLVHGHWLYLRTSKYILCTFWKEWVFYIVQAQFQGFTGYSGTSLYQPWALTAYNAAFTSLPIFFLGLCEQDLSPETLLAVPELYSFGQRDEGINMKKCVAWLVSGTVDTVVVFLVVWAEFTYNLTGFSAIRDSSHDNSLYPMGSLALTIVIVLINVKILILEMHNKTWPPLAACALSIALWFLFLVVVDALPGRYSAGSWYRVRGGLAATFGPSVAWWAVAVIGIALVVGANLGATAVQRVFFPTDRNLWQEMEKKRGAVEGARPPLEGLGVGEGEEEGEGPHARGARLEGAPTPQPAAEPLRR</sequence>
<feature type="binding site" evidence="15">
    <location>
        <position position="1068"/>
    </location>
    <ligand>
        <name>ATP</name>
        <dbReference type="ChEBI" id="CHEBI:30616"/>
    </ligand>
</feature>
<feature type="binding site" evidence="15">
    <location>
        <position position="964"/>
    </location>
    <ligand>
        <name>ATP</name>
        <dbReference type="ChEBI" id="CHEBI:30616"/>
    </ligand>
</feature>
<dbReference type="InterPro" id="IPR059000">
    <property type="entry name" value="ATPase_P-type_domA"/>
</dbReference>
<dbReference type="GO" id="GO:0000287">
    <property type="term" value="F:magnesium ion binding"/>
    <property type="evidence" value="ECO:0007669"/>
    <property type="project" value="UniProtKB-UniRule"/>
</dbReference>
<dbReference type="PANTHER" id="PTHR24092">
    <property type="entry name" value="PROBABLE PHOSPHOLIPID-TRANSPORTING ATPASE"/>
    <property type="match status" value="1"/>
</dbReference>
<evidence type="ECO:0000256" key="6">
    <source>
        <dbReference type="ARBA" id="ARBA00022741"/>
    </source>
</evidence>
<feature type="binding site" evidence="15">
    <location>
        <position position="965"/>
    </location>
    <ligand>
        <name>ATP</name>
        <dbReference type="ChEBI" id="CHEBI:30616"/>
    </ligand>
</feature>
<dbReference type="SUPFAM" id="SSF81660">
    <property type="entry name" value="Metal cation-transporting ATPase, ATP-binding domain N"/>
    <property type="match status" value="1"/>
</dbReference>
<feature type="binding site" evidence="15">
    <location>
        <position position="537"/>
    </location>
    <ligand>
        <name>ATP</name>
        <dbReference type="ChEBI" id="CHEBI:30616"/>
    </ligand>
</feature>
<evidence type="ECO:0000256" key="16">
    <source>
        <dbReference type="PIRSR" id="PIRSR606539-3"/>
    </source>
</evidence>
<feature type="transmembrane region" description="Helical" evidence="17">
    <location>
        <begin position="1309"/>
        <end position="1332"/>
    </location>
</feature>
<feature type="binding site" evidence="15">
    <location>
        <position position="884"/>
    </location>
    <ligand>
        <name>ATP</name>
        <dbReference type="ChEBI" id="CHEBI:30616"/>
    </ligand>
</feature>
<dbReference type="Pfam" id="PF13246">
    <property type="entry name" value="Cation_ATPase"/>
    <property type="match status" value="1"/>
</dbReference>
<feature type="transmembrane region" description="Helical" evidence="17">
    <location>
        <begin position="470"/>
        <end position="491"/>
    </location>
</feature>
<dbReference type="GO" id="GO:0005524">
    <property type="term" value="F:ATP binding"/>
    <property type="evidence" value="ECO:0007669"/>
    <property type="project" value="UniProtKB-UniRule"/>
</dbReference>
<evidence type="ECO:0000256" key="11">
    <source>
        <dbReference type="ARBA" id="ARBA00023136"/>
    </source>
</evidence>
<comment type="catalytic activity">
    <reaction evidence="13">
        <text>a 1,2-diacyl-sn-glycero-3-phosphoethanolamine(out) + ATP + H2O = a 1,2-diacyl-sn-glycero-3-phosphoethanolamine(in) + ADP + phosphate + H(+)</text>
        <dbReference type="Rhea" id="RHEA:66132"/>
        <dbReference type="ChEBI" id="CHEBI:15377"/>
        <dbReference type="ChEBI" id="CHEBI:15378"/>
        <dbReference type="ChEBI" id="CHEBI:30616"/>
        <dbReference type="ChEBI" id="CHEBI:43474"/>
        <dbReference type="ChEBI" id="CHEBI:64612"/>
        <dbReference type="ChEBI" id="CHEBI:456216"/>
    </reaction>
    <physiologicalReaction direction="left-to-right" evidence="13">
        <dbReference type="Rhea" id="RHEA:66133"/>
    </physiologicalReaction>
</comment>
<dbReference type="SFLD" id="SFLDS00003">
    <property type="entry name" value="Haloacid_Dehalogenase"/>
    <property type="match status" value="1"/>
</dbReference>
<feature type="compositionally biased region" description="Basic and acidic residues" evidence="18">
    <location>
        <begin position="803"/>
        <end position="817"/>
    </location>
</feature>
<dbReference type="InterPro" id="IPR008250">
    <property type="entry name" value="ATPase_P-typ_transduc_dom_A_sf"/>
</dbReference>
<feature type="compositionally biased region" description="Basic and acidic residues" evidence="18">
    <location>
        <begin position="34"/>
        <end position="48"/>
    </location>
</feature>
<reference evidence="22" key="1">
    <citation type="submission" date="2016-03" db="EMBL/GenBank/DDBJ databases">
        <title>Draft genome sequence of Rosellinia necatrix.</title>
        <authorList>
            <person name="Kanematsu S."/>
        </authorList>
    </citation>
    <scope>NUCLEOTIDE SEQUENCE [LARGE SCALE GENOMIC DNA]</scope>
    <source>
        <strain evidence="22">W97</strain>
    </source>
</reference>
<dbReference type="GO" id="GO:0045332">
    <property type="term" value="P:phospholipid translocation"/>
    <property type="evidence" value="ECO:0007669"/>
    <property type="project" value="TreeGrafter"/>
</dbReference>
<evidence type="ECO:0000313" key="22">
    <source>
        <dbReference type="EMBL" id="GAP93078.2"/>
    </source>
</evidence>
<feature type="transmembrane region" description="Helical" evidence="17">
    <location>
        <begin position="1275"/>
        <end position="1297"/>
    </location>
</feature>
<feature type="compositionally biased region" description="Basic and acidic residues" evidence="18">
    <location>
        <begin position="758"/>
        <end position="774"/>
    </location>
</feature>
<comment type="catalytic activity">
    <reaction evidence="12 17">
        <text>ATP + H2O + phospholipidSide 1 = ADP + phosphate + phospholipidSide 2.</text>
        <dbReference type="EC" id="7.6.2.1"/>
    </reaction>
</comment>
<feature type="binding site" evidence="16">
    <location>
        <position position="1095"/>
    </location>
    <ligand>
        <name>Mg(2+)</name>
        <dbReference type="ChEBI" id="CHEBI:18420"/>
    </ligand>
</feature>
<evidence type="ECO:0000256" key="7">
    <source>
        <dbReference type="ARBA" id="ARBA00022840"/>
    </source>
</evidence>
<evidence type="ECO:0000256" key="2">
    <source>
        <dbReference type="ARBA" id="ARBA00004308"/>
    </source>
</evidence>
<proteinExistence type="inferred from homology"/>
<feature type="binding site" evidence="15">
    <location>
        <position position="966"/>
    </location>
    <ligand>
        <name>ATP</name>
        <dbReference type="ChEBI" id="CHEBI:30616"/>
    </ligand>
</feature>
<feature type="binding site" evidence="15">
    <location>
        <position position="735"/>
    </location>
    <ligand>
        <name>ATP</name>
        <dbReference type="ChEBI" id="CHEBI:30616"/>
    </ligand>
</feature>
<feature type="binding site" evidence="15">
    <location>
        <position position="666"/>
    </location>
    <ligand>
        <name>ATP</name>
        <dbReference type="ChEBI" id="CHEBI:30616"/>
    </ligand>
</feature>
<feature type="domain" description="P-type ATPase N-terminal" evidence="20">
    <location>
        <begin position="131"/>
        <end position="189"/>
    </location>
</feature>
<dbReference type="STRING" id="77044.A0A1W2TWL6"/>
<dbReference type="EMBL" id="DF977549">
    <property type="protein sequence ID" value="GAP93078.2"/>
    <property type="molecule type" value="Genomic_DNA"/>
</dbReference>
<evidence type="ECO:0000256" key="9">
    <source>
        <dbReference type="ARBA" id="ARBA00022967"/>
    </source>
</evidence>
<evidence type="ECO:0000259" key="20">
    <source>
        <dbReference type="Pfam" id="PF16209"/>
    </source>
</evidence>
<organism evidence="22">
    <name type="scientific">Rosellinia necatrix</name>
    <name type="common">White root-rot fungus</name>
    <dbReference type="NCBI Taxonomy" id="77044"/>
    <lineage>
        <taxon>Eukaryota</taxon>
        <taxon>Fungi</taxon>
        <taxon>Dikarya</taxon>
        <taxon>Ascomycota</taxon>
        <taxon>Pezizomycotina</taxon>
        <taxon>Sordariomycetes</taxon>
        <taxon>Xylariomycetidae</taxon>
        <taxon>Xylariales</taxon>
        <taxon>Xylariaceae</taxon>
        <taxon>Rosellinia</taxon>
    </lineage>
</organism>
<feature type="region of interest" description="Disordered" evidence="18">
    <location>
        <begin position="250"/>
        <end position="269"/>
    </location>
</feature>
<keyword evidence="7 15" id="KW-0067">ATP-binding</keyword>
<evidence type="ECO:0000259" key="21">
    <source>
        <dbReference type="Pfam" id="PF16212"/>
    </source>
</evidence>
<feature type="transmembrane region" description="Helical" evidence="17">
    <location>
        <begin position="1235"/>
        <end position="1255"/>
    </location>
</feature>
<dbReference type="EC" id="7.6.2.1" evidence="17"/>
<dbReference type="SUPFAM" id="SSF81665">
    <property type="entry name" value="Calcium ATPase, transmembrane domain M"/>
    <property type="match status" value="1"/>
</dbReference>
<evidence type="ECO:0000256" key="18">
    <source>
        <dbReference type="SAM" id="MobiDB-lite"/>
    </source>
</evidence>
<dbReference type="GO" id="GO:0006892">
    <property type="term" value="P:post-Golgi vesicle-mediated transport"/>
    <property type="evidence" value="ECO:0007669"/>
    <property type="project" value="TreeGrafter"/>
</dbReference>
<dbReference type="InterPro" id="IPR018303">
    <property type="entry name" value="ATPase_P-typ_P_site"/>
</dbReference>
<dbReference type="OMA" id="GWFLWNI"/>
<dbReference type="Gene3D" id="3.40.1110.10">
    <property type="entry name" value="Calcium-transporting ATPase, cytoplasmic domain N"/>
    <property type="match status" value="1"/>
</dbReference>
<name>A0A1W2TWL6_ROSNE</name>
<protein>
    <recommendedName>
        <fullName evidence="17">Phospholipid-transporting ATPase</fullName>
        <ecNumber evidence="17">7.6.2.1</ecNumber>
    </recommendedName>
</protein>
<evidence type="ECO:0000313" key="23">
    <source>
        <dbReference type="Proteomes" id="UP000054516"/>
    </source>
</evidence>
<feature type="binding site" evidence="16">
    <location>
        <position position="1099"/>
    </location>
    <ligand>
        <name>Mg(2+)</name>
        <dbReference type="ChEBI" id="CHEBI:18420"/>
    </ligand>
</feature>
<feature type="binding site" evidence="15">
    <location>
        <position position="536"/>
    </location>
    <ligand>
        <name>ATP</name>
        <dbReference type="ChEBI" id="CHEBI:30616"/>
    </ligand>
</feature>